<feature type="transmembrane region" description="Helical" evidence="2">
    <location>
        <begin position="717"/>
        <end position="743"/>
    </location>
</feature>
<feature type="compositionally biased region" description="Polar residues" evidence="1">
    <location>
        <begin position="374"/>
        <end position="396"/>
    </location>
</feature>
<dbReference type="PROSITE" id="PS50181">
    <property type="entry name" value="FBOX"/>
    <property type="match status" value="1"/>
</dbReference>
<feature type="signal peptide" evidence="3">
    <location>
        <begin position="1"/>
        <end position="33"/>
    </location>
</feature>
<feature type="chain" id="PRO_5035816929" description="F-box domain-containing protein" evidence="3">
    <location>
        <begin position="34"/>
        <end position="845"/>
    </location>
</feature>
<dbReference type="OrthoDB" id="5873548at2759"/>
<proteinExistence type="predicted"/>
<evidence type="ECO:0000256" key="1">
    <source>
        <dbReference type="SAM" id="MobiDB-lite"/>
    </source>
</evidence>
<keyword evidence="3" id="KW-0732">Signal</keyword>
<evidence type="ECO:0000259" key="4">
    <source>
        <dbReference type="PROSITE" id="PS50181"/>
    </source>
</evidence>
<feature type="compositionally biased region" description="Pro residues" evidence="1">
    <location>
        <begin position="306"/>
        <end position="315"/>
    </location>
</feature>
<feature type="domain" description="F-box" evidence="4">
    <location>
        <begin position="657"/>
        <end position="704"/>
    </location>
</feature>
<gene>
    <name evidence="5" type="ORF">Mgra_00009083</name>
</gene>
<keyword evidence="2" id="KW-0812">Transmembrane</keyword>
<feature type="transmembrane region" description="Helical" evidence="2">
    <location>
        <begin position="821"/>
        <end position="842"/>
    </location>
</feature>
<dbReference type="EMBL" id="JABEBT010000135">
    <property type="protein sequence ID" value="KAF7629949.1"/>
    <property type="molecule type" value="Genomic_DNA"/>
</dbReference>
<feature type="transmembrane region" description="Helical" evidence="2">
    <location>
        <begin position="749"/>
        <end position="772"/>
    </location>
</feature>
<reference evidence="5" key="1">
    <citation type="journal article" date="2020" name="Ecol. Evol.">
        <title>Genome structure and content of the rice root-knot nematode (Meloidogyne graminicola).</title>
        <authorList>
            <person name="Phan N.T."/>
            <person name="Danchin E.G.J."/>
            <person name="Klopp C."/>
            <person name="Perfus-Barbeoch L."/>
            <person name="Kozlowski D.K."/>
            <person name="Koutsovoulos G.D."/>
            <person name="Lopez-Roques C."/>
            <person name="Bouchez O."/>
            <person name="Zahm M."/>
            <person name="Besnard G."/>
            <person name="Bellafiore S."/>
        </authorList>
    </citation>
    <scope>NUCLEOTIDE SEQUENCE</scope>
    <source>
        <strain evidence="5">VN-18</strain>
    </source>
</reference>
<feature type="region of interest" description="Disordered" evidence="1">
    <location>
        <begin position="262"/>
        <end position="351"/>
    </location>
</feature>
<feature type="compositionally biased region" description="Polar residues" evidence="1">
    <location>
        <begin position="334"/>
        <end position="351"/>
    </location>
</feature>
<feature type="transmembrane region" description="Helical" evidence="2">
    <location>
        <begin position="793"/>
        <end position="815"/>
    </location>
</feature>
<feature type="compositionally biased region" description="Polar residues" evidence="1">
    <location>
        <begin position="427"/>
        <end position="441"/>
    </location>
</feature>
<organism evidence="5 6">
    <name type="scientific">Meloidogyne graminicola</name>
    <dbReference type="NCBI Taxonomy" id="189291"/>
    <lineage>
        <taxon>Eukaryota</taxon>
        <taxon>Metazoa</taxon>
        <taxon>Ecdysozoa</taxon>
        <taxon>Nematoda</taxon>
        <taxon>Chromadorea</taxon>
        <taxon>Rhabditida</taxon>
        <taxon>Tylenchina</taxon>
        <taxon>Tylenchomorpha</taxon>
        <taxon>Tylenchoidea</taxon>
        <taxon>Meloidogynidae</taxon>
        <taxon>Meloidogyninae</taxon>
        <taxon>Meloidogyne</taxon>
    </lineage>
</organism>
<dbReference type="AlphaFoldDB" id="A0A8S9ZE22"/>
<evidence type="ECO:0000256" key="3">
    <source>
        <dbReference type="SAM" id="SignalP"/>
    </source>
</evidence>
<evidence type="ECO:0000256" key="2">
    <source>
        <dbReference type="SAM" id="Phobius"/>
    </source>
</evidence>
<feature type="compositionally biased region" description="Low complexity" evidence="1">
    <location>
        <begin position="262"/>
        <end position="275"/>
    </location>
</feature>
<sequence>MICFLLTIPFILQTVFFRLLIVVPAPFCQIVNAGNNFQQMPITQMRRNNHANLSRERHSLHPMVLNNNQQNFGERNQYQQKQKFLPQQNSWQFPVLQQKQQNYNIYQQPFLLNNQKGLIRLSSGDTGSNEKREAIVTELNPSTLDAISGRRSILTERPSRPLATTNLEHYLNILEKNKRVESPNDKFKGSNTHLIASGEVLIQPPSLPSQSLHVRNITQNEEIEEGESLEPFVQQQLLLNGPCLTANCKTWITITIPSELVGIPPGIGTSSSTGGRENGKENKNGNHGQRLIVPKKPLPESKTSMPPFPPKPMPQLVPHRSRGSPSPKNRHKVTSSTTEASLTVSTSATTKSYPPDFVFSTKWILPVSGRPKNNESNIDNNSVGNSISSTQVTSSGRGIESLPFTIRPKSSNALQPKERTSVKRPASSLSAKPWTHSSNSPKARPPSEKLEPRPPNPDTTIEQAAIWASTELIDAIREALAKFRATLNKHDGNSNNNQHPHQTTEEFADPDQAERELNAQLQSAWETLRGTWLEQEIEDLAQQTDALGKERRARQISRIKRDSIADHQQNNKNTFLFCEQKNNYFGGHETNEASIYRYKSKSKEMIGYYILEYSTDIELILHTYVYVYGTYKLLFDPVIERPKLRSKYIYPRSDKRISQLAYLPPNLQHKVFMYLSRKDLDNCKNILEYWKFVINSSGKTLRRYSRRERRELKIWRLLARLYYAARICGDMIGFLFLLLVYHVPFLLNYPVICSFFCVQIICGHWVTYELLIENSEMDKYLHKLVRNENYPEIFTGFLFYWFNSYISTIVNFYVFARMARFSSLMLLPFSFCLLISSLVLSYRKY</sequence>
<comment type="caution">
    <text evidence="5">The sequence shown here is derived from an EMBL/GenBank/DDBJ whole genome shotgun (WGS) entry which is preliminary data.</text>
</comment>
<feature type="region of interest" description="Disordered" evidence="1">
    <location>
        <begin position="368"/>
        <end position="459"/>
    </location>
</feature>
<name>A0A8S9ZE22_9BILA</name>
<keyword evidence="2" id="KW-1133">Transmembrane helix</keyword>
<dbReference type="Proteomes" id="UP000605970">
    <property type="component" value="Unassembled WGS sequence"/>
</dbReference>
<accession>A0A8S9ZE22</accession>
<protein>
    <recommendedName>
        <fullName evidence="4">F-box domain-containing protein</fullName>
    </recommendedName>
</protein>
<evidence type="ECO:0000313" key="5">
    <source>
        <dbReference type="EMBL" id="KAF7629949.1"/>
    </source>
</evidence>
<evidence type="ECO:0000313" key="6">
    <source>
        <dbReference type="Proteomes" id="UP000605970"/>
    </source>
</evidence>
<dbReference type="InterPro" id="IPR001810">
    <property type="entry name" value="F-box_dom"/>
</dbReference>
<keyword evidence="6" id="KW-1185">Reference proteome</keyword>
<keyword evidence="2" id="KW-0472">Membrane</keyword>